<name>E6X1Q4_NITSE</name>
<proteinExistence type="predicted"/>
<sequence length="181" mass="19917">MQKSLISLANVAGLDINNAQHTVAIADAVKGISDIEDFIEYVRVHKAGIEYATKTERLDILASRYKQEAAAAAVSKDAATFSSRLAEKVKMVRTAIKNEWAEGRHAMLANVRDKETGAPFFTDKELRALVAVAGSTLAVIEMSERDTLQEALERMFIARKTQKRIANTSAAVRKLVEKVRA</sequence>
<reference evidence="1 2" key="1">
    <citation type="journal article" date="2011" name="Stand. Genomic Sci.">
        <title>Complete genome sequence of Nitratifractor salsuginis type strain (E9I37-1).</title>
        <authorList>
            <person name="Anderson I."/>
            <person name="Sikorski J."/>
            <person name="Zeytun A."/>
            <person name="Nolan M."/>
            <person name="Lapidus A."/>
            <person name="Lucas S."/>
            <person name="Hammon N."/>
            <person name="Deshpande S."/>
            <person name="Cheng J.F."/>
            <person name="Tapia R."/>
            <person name="Han C."/>
            <person name="Goodwin L."/>
            <person name="Pitluck S."/>
            <person name="Liolios K."/>
            <person name="Pagani I."/>
            <person name="Ivanova N."/>
            <person name="Huntemann M."/>
            <person name="Mavromatis K."/>
            <person name="Ovchinikova G."/>
            <person name="Pati A."/>
            <person name="Chen A."/>
            <person name="Palaniappan K."/>
            <person name="Land M."/>
            <person name="Hauser L."/>
            <person name="Brambilla E.M."/>
            <person name="Ngatchou-Djao O.D."/>
            <person name="Rohde M."/>
            <person name="Tindall B.J."/>
            <person name="Goker M."/>
            <person name="Detter J.C."/>
            <person name="Woyke T."/>
            <person name="Bristow J."/>
            <person name="Eisen J.A."/>
            <person name="Markowitz V."/>
            <person name="Hugenholtz P."/>
            <person name="Klenk H.P."/>
            <person name="Kyrpides N.C."/>
        </authorList>
    </citation>
    <scope>NUCLEOTIDE SEQUENCE [LARGE SCALE GENOMIC DNA]</scope>
    <source>
        <strain evidence="2">DSM 16511 / JCM 12458 / E9I37-1</strain>
    </source>
</reference>
<dbReference type="AlphaFoldDB" id="E6X1Q4"/>
<accession>E6X1Q4</accession>
<dbReference type="Proteomes" id="UP000008633">
    <property type="component" value="Chromosome"/>
</dbReference>
<organism evidence="1 2">
    <name type="scientific">Nitratifractor salsuginis (strain DSM 16511 / JCM 12458 / E9I37-1)</name>
    <dbReference type="NCBI Taxonomy" id="749222"/>
    <lineage>
        <taxon>Bacteria</taxon>
        <taxon>Pseudomonadati</taxon>
        <taxon>Campylobacterota</taxon>
        <taxon>Epsilonproteobacteria</taxon>
        <taxon>Campylobacterales</taxon>
        <taxon>Sulfurovaceae</taxon>
        <taxon>Nitratifractor</taxon>
    </lineage>
</organism>
<protein>
    <submittedName>
        <fullName evidence="1">Uncharacterized protein</fullName>
    </submittedName>
</protein>
<dbReference type="HOGENOM" id="CLU_1487566_0_0_7"/>
<evidence type="ECO:0000313" key="1">
    <source>
        <dbReference type="EMBL" id="ADV47045.1"/>
    </source>
</evidence>
<evidence type="ECO:0000313" key="2">
    <source>
        <dbReference type="Proteomes" id="UP000008633"/>
    </source>
</evidence>
<dbReference type="STRING" id="749222.Nitsa_1800"/>
<dbReference type="EMBL" id="CP002452">
    <property type="protein sequence ID" value="ADV47045.1"/>
    <property type="molecule type" value="Genomic_DNA"/>
</dbReference>
<dbReference type="KEGG" id="nsa:Nitsa_1800"/>
<reference evidence="2" key="2">
    <citation type="submission" date="2011-01" db="EMBL/GenBank/DDBJ databases">
        <title>The complete genome of Nitratifractor salsuginis DSM 16511.</title>
        <authorList>
            <consortium name="US DOE Joint Genome Institute (JGI-PGF)"/>
            <person name="Lucas S."/>
            <person name="Copeland A."/>
            <person name="Lapidus A."/>
            <person name="Bruce D."/>
            <person name="Goodwin L."/>
            <person name="Pitluck S."/>
            <person name="Kyrpides N."/>
            <person name="Mavromatis K."/>
            <person name="Ivanova N."/>
            <person name="Mikhailova N."/>
            <person name="Zeytun A."/>
            <person name="Detter J.C."/>
            <person name="Tapia R."/>
            <person name="Han C."/>
            <person name="Land M."/>
            <person name="Hauser L."/>
            <person name="Markowitz V."/>
            <person name="Cheng J.-F."/>
            <person name="Hugenholtz P."/>
            <person name="Woyke T."/>
            <person name="Wu D."/>
            <person name="Tindall B."/>
            <person name="Schuetze A."/>
            <person name="Brambilla E."/>
            <person name="Klenk H.-P."/>
            <person name="Eisen J.A."/>
        </authorList>
    </citation>
    <scope>NUCLEOTIDE SEQUENCE [LARGE SCALE GENOMIC DNA]</scope>
    <source>
        <strain evidence="2">DSM 16511 / JCM 12458 / E9I37-1</strain>
    </source>
</reference>
<gene>
    <name evidence="1" type="ordered locus">Nitsa_1800</name>
</gene>
<keyword evidence="2" id="KW-1185">Reference proteome</keyword>
<dbReference type="RefSeq" id="WP_013554730.1">
    <property type="nucleotide sequence ID" value="NC_014935.1"/>
</dbReference>